<accession>A0A5J5CDQ9</accession>
<dbReference type="Proteomes" id="UP000327493">
    <property type="component" value="Unassembled WGS sequence"/>
</dbReference>
<dbReference type="EMBL" id="VOFY01000646">
    <property type="protein sequence ID" value="KAA8578449.1"/>
    <property type="molecule type" value="Genomic_DNA"/>
</dbReference>
<keyword evidence="2" id="KW-1185">Reference proteome</keyword>
<sequence>MLFVWVCVCFCCFHRPLCNRTISSSSASR</sequence>
<comment type="caution">
    <text evidence="1">The sequence shown here is derived from an EMBL/GenBank/DDBJ whole genome shotgun (WGS) entry which is preliminary data.</text>
</comment>
<organism evidence="1 2">
    <name type="scientific">Etheostoma spectabile</name>
    <name type="common">orangethroat darter</name>
    <dbReference type="NCBI Taxonomy" id="54343"/>
    <lineage>
        <taxon>Eukaryota</taxon>
        <taxon>Metazoa</taxon>
        <taxon>Chordata</taxon>
        <taxon>Craniata</taxon>
        <taxon>Vertebrata</taxon>
        <taxon>Euteleostomi</taxon>
        <taxon>Actinopterygii</taxon>
        <taxon>Neopterygii</taxon>
        <taxon>Teleostei</taxon>
        <taxon>Neoteleostei</taxon>
        <taxon>Acanthomorphata</taxon>
        <taxon>Eupercaria</taxon>
        <taxon>Perciformes</taxon>
        <taxon>Percoidei</taxon>
        <taxon>Percidae</taxon>
        <taxon>Etheostomatinae</taxon>
        <taxon>Etheostoma</taxon>
    </lineage>
</organism>
<gene>
    <name evidence="1" type="ORF">FQN60_011460</name>
</gene>
<evidence type="ECO:0000313" key="2">
    <source>
        <dbReference type="Proteomes" id="UP000327493"/>
    </source>
</evidence>
<protein>
    <submittedName>
        <fullName evidence="1">Uncharacterized protein</fullName>
    </submittedName>
</protein>
<name>A0A5J5CDQ9_9PERO</name>
<evidence type="ECO:0000313" key="1">
    <source>
        <dbReference type="EMBL" id="KAA8578449.1"/>
    </source>
</evidence>
<proteinExistence type="predicted"/>
<dbReference type="AlphaFoldDB" id="A0A5J5CDQ9"/>
<reference evidence="1 2" key="1">
    <citation type="submission" date="2019-08" db="EMBL/GenBank/DDBJ databases">
        <title>A chromosome-level genome assembly, high-density linkage maps, and genome scans reveal the genomic architecture of hybrid incompatibilities underlying speciation via character displacement in darters (Percidae: Etheostominae).</title>
        <authorList>
            <person name="Moran R.L."/>
            <person name="Catchen J.M."/>
            <person name="Fuller R.C."/>
        </authorList>
    </citation>
    <scope>NUCLEOTIDE SEQUENCE [LARGE SCALE GENOMIC DNA]</scope>
    <source>
        <strain evidence="1">EspeVRDwgs_2016</strain>
        <tissue evidence="1">Muscle</tissue>
    </source>
</reference>